<feature type="chain" id="PRO_5046542258" description="PEGA domain-containing protein" evidence="1">
    <location>
        <begin position="18"/>
        <end position="103"/>
    </location>
</feature>
<evidence type="ECO:0000256" key="1">
    <source>
        <dbReference type="SAM" id="SignalP"/>
    </source>
</evidence>
<protein>
    <recommendedName>
        <fullName evidence="4">PEGA domain-containing protein</fullName>
    </recommendedName>
</protein>
<accession>A0ABS0ERR8</accession>
<dbReference type="PROSITE" id="PS51257">
    <property type="entry name" value="PROKAR_LIPOPROTEIN"/>
    <property type="match status" value="1"/>
</dbReference>
<evidence type="ECO:0008006" key="4">
    <source>
        <dbReference type="Google" id="ProtNLM"/>
    </source>
</evidence>
<dbReference type="Proteomes" id="UP000657372">
    <property type="component" value="Unassembled WGS sequence"/>
</dbReference>
<dbReference type="EMBL" id="JADOEL010000004">
    <property type="protein sequence ID" value="MBF8177491.1"/>
    <property type="molecule type" value="Genomic_DNA"/>
</dbReference>
<reference evidence="2 3" key="1">
    <citation type="submission" date="2020-11" db="EMBL/GenBank/DDBJ databases">
        <title>WGS of Herminiimonas contaminans strain Marseille-Q4544 isolated from planarians Schmidtea mediterranea.</title>
        <authorList>
            <person name="Kangale L."/>
        </authorList>
    </citation>
    <scope>NUCLEOTIDE SEQUENCE [LARGE SCALE GENOMIC DNA]</scope>
    <source>
        <strain evidence="2 3">Marseille-Q4544</strain>
    </source>
</reference>
<proteinExistence type="predicted"/>
<comment type="caution">
    <text evidence="2">The sequence shown here is derived from an EMBL/GenBank/DDBJ whole genome shotgun (WGS) entry which is preliminary data.</text>
</comment>
<keyword evidence="1" id="KW-0732">Signal</keyword>
<organism evidence="2 3">
    <name type="scientific">Herminiimonas contaminans</name>
    <dbReference type="NCBI Taxonomy" id="1111140"/>
    <lineage>
        <taxon>Bacteria</taxon>
        <taxon>Pseudomonadati</taxon>
        <taxon>Pseudomonadota</taxon>
        <taxon>Betaproteobacteria</taxon>
        <taxon>Burkholderiales</taxon>
        <taxon>Oxalobacteraceae</taxon>
        <taxon>Herminiimonas</taxon>
    </lineage>
</organism>
<feature type="signal peptide" evidence="1">
    <location>
        <begin position="1"/>
        <end position="17"/>
    </location>
</feature>
<dbReference type="RefSeq" id="WP_175626980.1">
    <property type="nucleotide sequence ID" value="NZ_JADOEL010000004.1"/>
</dbReference>
<gene>
    <name evidence="2" type="ORF">IXC47_07350</name>
</gene>
<keyword evidence="3" id="KW-1185">Reference proteome</keyword>
<name>A0ABS0ERR8_9BURK</name>
<sequence length="103" mass="10744">MKTYFVMALALMLSACALPETSVKTGSPRPTLIIKGAPVGSVLVVDGLVMGQAEQFNGAPNELIVEEGLHQVEIKQGNVTLHAEKAVVSNGESRTVTVNAGGR</sequence>
<evidence type="ECO:0000313" key="2">
    <source>
        <dbReference type="EMBL" id="MBF8177491.1"/>
    </source>
</evidence>
<evidence type="ECO:0000313" key="3">
    <source>
        <dbReference type="Proteomes" id="UP000657372"/>
    </source>
</evidence>